<gene>
    <name evidence="2" type="ORF">B0J15DRAFT_540209</name>
</gene>
<feature type="compositionally biased region" description="Low complexity" evidence="1">
    <location>
        <begin position="156"/>
        <end position="165"/>
    </location>
</feature>
<reference evidence="2" key="1">
    <citation type="journal article" date="2021" name="Nat. Commun.">
        <title>Genetic determinants of endophytism in the Arabidopsis root mycobiome.</title>
        <authorList>
            <person name="Mesny F."/>
            <person name="Miyauchi S."/>
            <person name="Thiergart T."/>
            <person name="Pickel B."/>
            <person name="Atanasova L."/>
            <person name="Karlsson M."/>
            <person name="Huettel B."/>
            <person name="Barry K.W."/>
            <person name="Haridas S."/>
            <person name="Chen C."/>
            <person name="Bauer D."/>
            <person name="Andreopoulos W."/>
            <person name="Pangilinan J."/>
            <person name="LaButti K."/>
            <person name="Riley R."/>
            <person name="Lipzen A."/>
            <person name="Clum A."/>
            <person name="Drula E."/>
            <person name="Henrissat B."/>
            <person name="Kohler A."/>
            <person name="Grigoriev I.V."/>
            <person name="Martin F.M."/>
            <person name="Hacquard S."/>
        </authorList>
    </citation>
    <scope>NUCLEOTIDE SEQUENCE</scope>
    <source>
        <strain evidence="2">FSSC 5 MPI-SDFR-AT-0091</strain>
    </source>
</reference>
<protein>
    <submittedName>
        <fullName evidence="2">Uncharacterized protein</fullName>
    </submittedName>
</protein>
<evidence type="ECO:0000313" key="2">
    <source>
        <dbReference type="EMBL" id="KAH7275167.1"/>
    </source>
</evidence>
<dbReference type="Proteomes" id="UP000736672">
    <property type="component" value="Unassembled WGS sequence"/>
</dbReference>
<dbReference type="EMBL" id="JAGTJS010000001">
    <property type="protein sequence ID" value="KAH7275167.1"/>
    <property type="molecule type" value="Genomic_DNA"/>
</dbReference>
<feature type="region of interest" description="Disordered" evidence="1">
    <location>
        <begin position="77"/>
        <end position="300"/>
    </location>
</feature>
<sequence>MPSRRNTSAASQPAIVTPTETPLRQTRARSKLNNAPRLMTGLDHRGRAVDPLSTDPENIIFDDVVRKLRRKKKIIFRHRSETPESPTDNVKAAKRAQLKKKVPAVSSASVASSSHSRSASSSSSDPDSDGGVSLHPQSSSSSSSDSGSGGGVPLNSRSPSESSSDPDSDGGAPLNSTSQSSSSGFESGYATYGSSASALSRGSLLSSGSSHHSGASHHSDHSGSGPSGAGASAPLGDDDLGSASQPRPSPPIRGTANQLESRERRPPRVPCPTPASDASEDTPMEDGIESTKSLPLLPGGAVQGFEFRDWFSSRFSEPPTRKSSPEGVRLNTVDKAGSIVAVAGDSNPPTLSDDGEDQPPRAATRRTRAGCAGDSLRKRRRSKDDGSAPQAAKKPRMEEPISFSRTFSLPYDDQSDIAPQMFDRVDEEDEEDDIFYSPTYDVPVTEQSDINPIPSPVLTTTKIPGLAFLETQNVSITTDNASPKVLTPIEAPADFDSEIPGLYGSGKRPRLHYDWYEQYHRFGPDCQRVHGCQHGQFCHQCHADWHKAWSHFFKRQDEVDDEVAATANYDIRKGYLGTALGFEHSPKPVIQPIPPRGGKIRTHPARIAKEKLAFIKKMAESG</sequence>
<comment type="caution">
    <text evidence="2">The sequence shown here is derived from an EMBL/GenBank/DDBJ whole genome shotgun (WGS) entry which is preliminary data.</text>
</comment>
<feature type="compositionally biased region" description="Basic residues" evidence="1">
    <location>
        <begin position="92"/>
        <end position="102"/>
    </location>
</feature>
<evidence type="ECO:0000313" key="3">
    <source>
        <dbReference type="Proteomes" id="UP000736672"/>
    </source>
</evidence>
<name>A0A9P9RDN7_FUSSL</name>
<feature type="compositionally biased region" description="Acidic residues" evidence="1">
    <location>
        <begin position="278"/>
        <end position="288"/>
    </location>
</feature>
<feature type="region of interest" description="Disordered" evidence="1">
    <location>
        <begin position="339"/>
        <end position="414"/>
    </location>
</feature>
<dbReference type="AlphaFoldDB" id="A0A9P9RDN7"/>
<proteinExistence type="predicted"/>
<organism evidence="2 3">
    <name type="scientific">Fusarium solani</name>
    <name type="common">Filamentous fungus</name>
    <dbReference type="NCBI Taxonomy" id="169388"/>
    <lineage>
        <taxon>Eukaryota</taxon>
        <taxon>Fungi</taxon>
        <taxon>Dikarya</taxon>
        <taxon>Ascomycota</taxon>
        <taxon>Pezizomycotina</taxon>
        <taxon>Sordariomycetes</taxon>
        <taxon>Hypocreomycetidae</taxon>
        <taxon>Hypocreales</taxon>
        <taxon>Nectriaceae</taxon>
        <taxon>Fusarium</taxon>
        <taxon>Fusarium solani species complex</taxon>
    </lineage>
</organism>
<feature type="compositionally biased region" description="Low complexity" evidence="1">
    <location>
        <begin position="176"/>
        <end position="213"/>
    </location>
</feature>
<accession>A0A9P9RDN7</accession>
<dbReference type="OrthoDB" id="5105924at2759"/>
<evidence type="ECO:0000256" key="1">
    <source>
        <dbReference type="SAM" id="MobiDB-lite"/>
    </source>
</evidence>
<keyword evidence="3" id="KW-1185">Reference proteome</keyword>
<feature type="compositionally biased region" description="Low complexity" evidence="1">
    <location>
        <begin position="103"/>
        <end position="146"/>
    </location>
</feature>